<comment type="subcellular location">
    <subcellularLocation>
        <location evidence="2">Membrane</location>
    </subcellularLocation>
</comment>
<evidence type="ECO:0000256" key="5">
    <source>
        <dbReference type="ARBA" id="ARBA00022679"/>
    </source>
</evidence>
<evidence type="ECO:0000256" key="10">
    <source>
        <dbReference type="SAM" id="Phobius"/>
    </source>
</evidence>
<evidence type="ECO:0000259" key="11">
    <source>
        <dbReference type="PROSITE" id="PS50109"/>
    </source>
</evidence>
<organism evidence="12 13">
    <name type="scientific">Luteimonas endophytica</name>
    <dbReference type="NCBI Taxonomy" id="3042023"/>
    <lineage>
        <taxon>Bacteria</taxon>
        <taxon>Pseudomonadati</taxon>
        <taxon>Pseudomonadota</taxon>
        <taxon>Gammaproteobacteria</taxon>
        <taxon>Lysobacterales</taxon>
        <taxon>Lysobacteraceae</taxon>
        <taxon>Luteimonas</taxon>
    </lineage>
</organism>
<evidence type="ECO:0000256" key="7">
    <source>
        <dbReference type="ARBA" id="ARBA00022777"/>
    </source>
</evidence>
<dbReference type="SMART" id="SM00387">
    <property type="entry name" value="HATPase_c"/>
    <property type="match status" value="1"/>
</dbReference>
<evidence type="ECO:0000256" key="4">
    <source>
        <dbReference type="ARBA" id="ARBA00022553"/>
    </source>
</evidence>
<reference evidence="12 13" key="1">
    <citation type="submission" date="2023-04" db="EMBL/GenBank/DDBJ databases">
        <title>Luteimonas endophyticus RD2P54.</title>
        <authorList>
            <person name="Sun J.-Q."/>
        </authorList>
    </citation>
    <scope>NUCLEOTIDE SEQUENCE [LARGE SCALE GENOMIC DNA]</scope>
    <source>
        <strain evidence="12 13">RD2P54</strain>
    </source>
</reference>
<keyword evidence="9 10" id="KW-0472">Membrane</keyword>
<keyword evidence="4" id="KW-0597">Phosphoprotein</keyword>
<protein>
    <recommendedName>
        <fullName evidence="3">histidine kinase</fullName>
        <ecNumber evidence="3">2.7.13.3</ecNumber>
    </recommendedName>
</protein>
<evidence type="ECO:0000256" key="6">
    <source>
        <dbReference type="ARBA" id="ARBA00022692"/>
    </source>
</evidence>
<dbReference type="PANTHER" id="PTHR45436">
    <property type="entry name" value="SENSOR HISTIDINE KINASE YKOH"/>
    <property type="match status" value="1"/>
</dbReference>
<dbReference type="Pfam" id="PF00512">
    <property type="entry name" value="HisKA"/>
    <property type="match status" value="1"/>
</dbReference>
<keyword evidence="13" id="KW-1185">Reference proteome</keyword>
<dbReference type="InterPro" id="IPR005467">
    <property type="entry name" value="His_kinase_dom"/>
</dbReference>
<dbReference type="CDD" id="cd00082">
    <property type="entry name" value="HisKA"/>
    <property type="match status" value="1"/>
</dbReference>
<dbReference type="SUPFAM" id="SSF47384">
    <property type="entry name" value="Homodimeric domain of signal transducing histidine kinase"/>
    <property type="match status" value="1"/>
</dbReference>
<keyword evidence="8 10" id="KW-1133">Transmembrane helix</keyword>
<keyword evidence="6 10" id="KW-0812">Transmembrane</keyword>
<evidence type="ECO:0000256" key="1">
    <source>
        <dbReference type="ARBA" id="ARBA00000085"/>
    </source>
</evidence>
<dbReference type="Gene3D" id="1.10.287.130">
    <property type="match status" value="1"/>
</dbReference>
<dbReference type="InterPro" id="IPR003661">
    <property type="entry name" value="HisK_dim/P_dom"/>
</dbReference>
<name>A0ABT6J5T0_9GAMM</name>
<feature type="domain" description="Histidine kinase" evidence="11">
    <location>
        <begin position="220"/>
        <end position="423"/>
    </location>
</feature>
<dbReference type="EMBL" id="JARXRM010000019">
    <property type="protein sequence ID" value="MDH5822192.1"/>
    <property type="molecule type" value="Genomic_DNA"/>
</dbReference>
<comment type="caution">
    <text evidence="12">The sequence shown here is derived from an EMBL/GenBank/DDBJ whole genome shotgun (WGS) entry which is preliminary data.</text>
</comment>
<dbReference type="SMART" id="SM00388">
    <property type="entry name" value="HisKA"/>
    <property type="match status" value="1"/>
</dbReference>
<comment type="catalytic activity">
    <reaction evidence="1">
        <text>ATP + protein L-histidine = ADP + protein N-phospho-L-histidine.</text>
        <dbReference type="EC" id="2.7.13.3"/>
    </reaction>
</comment>
<evidence type="ECO:0000313" key="12">
    <source>
        <dbReference type="EMBL" id="MDH5822192.1"/>
    </source>
</evidence>
<feature type="transmembrane region" description="Helical" evidence="10">
    <location>
        <begin position="126"/>
        <end position="145"/>
    </location>
</feature>
<keyword evidence="7 12" id="KW-0418">Kinase</keyword>
<evidence type="ECO:0000256" key="3">
    <source>
        <dbReference type="ARBA" id="ARBA00012438"/>
    </source>
</evidence>
<dbReference type="InterPro" id="IPR004358">
    <property type="entry name" value="Sig_transdc_His_kin-like_C"/>
</dbReference>
<sequence length="423" mass="46152">MSQGLPRKLRYAFLMQAALASLAIVVGITVACAYGLEVLINARLDAQAEEFWAGRAADPDFLPPATSNSEVHFVPAGAAGATLPEALRRLPPGYHQMPGFDRNVLVQQTAAGRLYVDMSFAYPKRVLWGGALALMLAGMLALYLVTWLTYRTSRRLIAPVSWLASQVAHWEPDGDVAGILAPERIPGDVGTEVRQLSGALVDLSERVHAFVRRERDFTRDASHELRTPLTVIRVATDMLLTDPELQPRALRSLQRIQRASRDMEAVIDAFLILAREAQVAPESVELDVREVVFEEVEKARPLLAGKPVDLRVTGTATPRLHAPPRVLGVMLGNLLSNACVFTEAGSVEVEVAPDRLVVRDTGIGMSAETLERAYDPFYRADQFASGKGMGLSIVRRLGERFGWPVALESVPGRGTTAVIRFGG</sequence>
<dbReference type="InterPro" id="IPR003594">
    <property type="entry name" value="HATPase_dom"/>
</dbReference>
<dbReference type="PROSITE" id="PS50109">
    <property type="entry name" value="HIS_KIN"/>
    <property type="match status" value="1"/>
</dbReference>
<dbReference type="Proteomes" id="UP001156940">
    <property type="component" value="Unassembled WGS sequence"/>
</dbReference>
<evidence type="ECO:0000256" key="9">
    <source>
        <dbReference type="ARBA" id="ARBA00023136"/>
    </source>
</evidence>
<dbReference type="InterPro" id="IPR036097">
    <property type="entry name" value="HisK_dim/P_sf"/>
</dbReference>
<gene>
    <name evidence="12" type="ORF">QFW77_04205</name>
</gene>
<keyword evidence="5" id="KW-0808">Transferase</keyword>
<dbReference type="PRINTS" id="PR00344">
    <property type="entry name" value="BCTRLSENSOR"/>
</dbReference>
<dbReference type="EC" id="2.7.13.3" evidence="3"/>
<dbReference type="RefSeq" id="WP_280573049.1">
    <property type="nucleotide sequence ID" value="NZ_JARXRM010000019.1"/>
</dbReference>
<accession>A0ABT6J5T0</accession>
<dbReference type="Gene3D" id="3.30.565.10">
    <property type="entry name" value="Histidine kinase-like ATPase, C-terminal domain"/>
    <property type="match status" value="1"/>
</dbReference>
<dbReference type="PROSITE" id="PS51257">
    <property type="entry name" value="PROKAR_LIPOPROTEIN"/>
    <property type="match status" value="1"/>
</dbReference>
<dbReference type="InterPro" id="IPR050428">
    <property type="entry name" value="TCS_sensor_his_kinase"/>
</dbReference>
<dbReference type="SUPFAM" id="SSF55874">
    <property type="entry name" value="ATPase domain of HSP90 chaperone/DNA topoisomerase II/histidine kinase"/>
    <property type="match status" value="1"/>
</dbReference>
<dbReference type="GO" id="GO:0016301">
    <property type="term" value="F:kinase activity"/>
    <property type="evidence" value="ECO:0007669"/>
    <property type="project" value="UniProtKB-KW"/>
</dbReference>
<proteinExistence type="predicted"/>
<dbReference type="PANTHER" id="PTHR45436:SF16">
    <property type="entry name" value="HISTIDINE KINASE"/>
    <property type="match status" value="1"/>
</dbReference>
<dbReference type="Pfam" id="PF02518">
    <property type="entry name" value="HATPase_c"/>
    <property type="match status" value="1"/>
</dbReference>
<evidence type="ECO:0000256" key="2">
    <source>
        <dbReference type="ARBA" id="ARBA00004370"/>
    </source>
</evidence>
<dbReference type="InterPro" id="IPR036890">
    <property type="entry name" value="HATPase_C_sf"/>
</dbReference>
<evidence type="ECO:0000256" key="8">
    <source>
        <dbReference type="ARBA" id="ARBA00022989"/>
    </source>
</evidence>
<evidence type="ECO:0000313" key="13">
    <source>
        <dbReference type="Proteomes" id="UP001156940"/>
    </source>
</evidence>
<feature type="transmembrane region" description="Helical" evidence="10">
    <location>
        <begin position="12"/>
        <end position="36"/>
    </location>
</feature>